<feature type="domain" description="PepSY" evidence="2">
    <location>
        <begin position="288"/>
        <end position="348"/>
    </location>
</feature>
<evidence type="ECO:0000259" key="2">
    <source>
        <dbReference type="Pfam" id="PF03413"/>
    </source>
</evidence>
<organism evidence="4 5">
    <name type="scientific">Anaerotignum lactatifermentans</name>
    <dbReference type="NCBI Taxonomy" id="160404"/>
    <lineage>
        <taxon>Bacteria</taxon>
        <taxon>Bacillati</taxon>
        <taxon>Bacillota</taxon>
        <taxon>Clostridia</taxon>
        <taxon>Lachnospirales</taxon>
        <taxon>Anaerotignaceae</taxon>
        <taxon>Anaerotignum</taxon>
    </lineage>
</organism>
<accession>A0ABS2GCD0</accession>
<evidence type="ECO:0000256" key="1">
    <source>
        <dbReference type="SAM" id="SignalP"/>
    </source>
</evidence>
<keyword evidence="1" id="KW-0732">Signal</keyword>
<dbReference type="Pfam" id="PF03413">
    <property type="entry name" value="PepSY"/>
    <property type="match status" value="2"/>
</dbReference>
<dbReference type="InterPro" id="IPR036582">
    <property type="entry name" value="Mao_N_sf"/>
</dbReference>
<comment type="caution">
    <text evidence="4">The sequence shown here is derived from an EMBL/GenBank/DDBJ whole genome shotgun (WGS) entry which is preliminary data.</text>
</comment>
<feature type="signal peptide" evidence="1">
    <location>
        <begin position="1"/>
        <end position="29"/>
    </location>
</feature>
<dbReference type="InterPro" id="IPR012854">
    <property type="entry name" value="Cu_amine_oxidase-like_N"/>
</dbReference>
<reference evidence="4 5" key="1">
    <citation type="journal article" date="2021" name="Sci. Rep.">
        <title>The distribution of antibiotic resistance genes in chicken gut microbiota commensals.</title>
        <authorList>
            <person name="Juricova H."/>
            <person name="Matiasovicova J."/>
            <person name="Kubasova T."/>
            <person name="Cejkova D."/>
            <person name="Rychlik I."/>
        </authorList>
    </citation>
    <scope>NUCLEOTIDE SEQUENCE [LARGE SCALE GENOMIC DNA]</scope>
    <source>
        <strain evidence="4 5">An431b</strain>
    </source>
</reference>
<proteinExistence type="predicted"/>
<dbReference type="SUPFAM" id="SSF55383">
    <property type="entry name" value="Copper amine oxidase, domain N"/>
    <property type="match status" value="2"/>
</dbReference>
<dbReference type="Gene3D" id="3.10.450.40">
    <property type="match status" value="2"/>
</dbReference>
<name>A0ABS2GCD0_9FIRM</name>
<sequence length="355" mass="38012">MKKTKRLSAALAATVFAATTMAFSMSALGATNVQAQLAPNFTIVVDGVERTFYHVSGEEAHPVVYNGTTYLPLRAIGELMGKNVNWDQDTLTVTLSGTRTASSVKGTEDTSAKVQNISAQICEEFTIMVDGVKQTFTDASGNVTYPMLYNGSTYLPLRSIGQLMGKSVSWNAATKTVTLSSDGLVVTDADSFNGTTTPTTSTTTTAGQITAEEAKSKALAHAGLTSSQVTFVKAQLDWENGRRVYEVEFYGKDYTEYDYEIDASTGAVLSFDYDAEGYQAPASAGSYIGEAKAKSIAAGQVSGATTANVVKVEFDYDDGRAEYEVKLICNGMEHEFEIDAVSGKILSRDTESVYD</sequence>
<evidence type="ECO:0000313" key="4">
    <source>
        <dbReference type="EMBL" id="MBM6878277.1"/>
    </source>
</evidence>
<keyword evidence="5" id="KW-1185">Reference proteome</keyword>
<feature type="domain" description="Copper amine oxidase-like N-terminal" evidence="3">
    <location>
        <begin position="59"/>
        <end position="100"/>
    </location>
</feature>
<feature type="domain" description="PepSY" evidence="2">
    <location>
        <begin position="209"/>
        <end position="270"/>
    </location>
</feature>
<dbReference type="EMBL" id="JACSNV010000011">
    <property type="protein sequence ID" value="MBM6878277.1"/>
    <property type="molecule type" value="Genomic_DNA"/>
</dbReference>
<feature type="chain" id="PRO_5047407585" evidence="1">
    <location>
        <begin position="30"/>
        <end position="355"/>
    </location>
</feature>
<dbReference type="Pfam" id="PF07833">
    <property type="entry name" value="Cu_amine_oxidN1"/>
    <property type="match status" value="2"/>
</dbReference>
<evidence type="ECO:0000259" key="3">
    <source>
        <dbReference type="Pfam" id="PF07833"/>
    </source>
</evidence>
<protein>
    <submittedName>
        <fullName evidence="4">PepSY domain-containing protein</fullName>
    </submittedName>
</protein>
<feature type="domain" description="Copper amine oxidase-like N-terminal" evidence="3">
    <location>
        <begin position="146"/>
        <end position="183"/>
    </location>
</feature>
<dbReference type="Proteomes" id="UP000729290">
    <property type="component" value="Unassembled WGS sequence"/>
</dbReference>
<dbReference type="RefSeq" id="WP_205133948.1">
    <property type="nucleotide sequence ID" value="NZ_JACSNT010000010.1"/>
</dbReference>
<evidence type="ECO:0000313" key="5">
    <source>
        <dbReference type="Proteomes" id="UP000729290"/>
    </source>
</evidence>
<dbReference type="Gene3D" id="3.30.457.10">
    <property type="entry name" value="Copper amine oxidase-like, N-terminal domain"/>
    <property type="match status" value="1"/>
</dbReference>
<dbReference type="InterPro" id="IPR025711">
    <property type="entry name" value="PepSY"/>
</dbReference>
<gene>
    <name evidence="4" type="ORF">H9X83_08915</name>
</gene>